<keyword evidence="3 6" id="KW-0812">Transmembrane</keyword>
<dbReference type="OrthoDB" id="9784014at2"/>
<protein>
    <submittedName>
        <fullName evidence="9">ABC-type antimicrobial peptide transport system, permease component</fullName>
    </submittedName>
</protein>
<dbReference type="PANTHER" id="PTHR43738">
    <property type="entry name" value="ABC TRANSPORTER, MEMBRANE PROTEIN"/>
    <property type="match status" value="1"/>
</dbReference>
<feature type="transmembrane region" description="Helical" evidence="6">
    <location>
        <begin position="332"/>
        <end position="362"/>
    </location>
</feature>
<evidence type="ECO:0000256" key="3">
    <source>
        <dbReference type="ARBA" id="ARBA00022692"/>
    </source>
</evidence>
<organism evidence="9 10">
    <name type="scientific">Hahella chejuensis (strain KCTC 2396)</name>
    <dbReference type="NCBI Taxonomy" id="349521"/>
    <lineage>
        <taxon>Bacteria</taxon>
        <taxon>Pseudomonadati</taxon>
        <taxon>Pseudomonadota</taxon>
        <taxon>Gammaproteobacteria</taxon>
        <taxon>Oceanospirillales</taxon>
        <taxon>Hahellaceae</taxon>
        <taxon>Hahella</taxon>
    </lineage>
</organism>
<accession>Q2SP65</accession>
<evidence type="ECO:0000256" key="4">
    <source>
        <dbReference type="ARBA" id="ARBA00022989"/>
    </source>
</evidence>
<feature type="transmembrane region" description="Helical" evidence="6">
    <location>
        <begin position="287"/>
        <end position="311"/>
    </location>
</feature>
<evidence type="ECO:0000256" key="5">
    <source>
        <dbReference type="ARBA" id="ARBA00023136"/>
    </source>
</evidence>
<evidence type="ECO:0000259" key="7">
    <source>
        <dbReference type="Pfam" id="PF02687"/>
    </source>
</evidence>
<dbReference type="InterPro" id="IPR025857">
    <property type="entry name" value="MacB_PCD"/>
</dbReference>
<name>Q2SP65_HAHCH</name>
<dbReference type="RefSeq" id="WP_011394636.1">
    <property type="nucleotide sequence ID" value="NC_007645.1"/>
</dbReference>
<dbReference type="EMBL" id="CP000155">
    <property type="protein sequence ID" value="ABC27559.1"/>
    <property type="molecule type" value="Genomic_DNA"/>
</dbReference>
<keyword evidence="5 6" id="KW-0472">Membrane</keyword>
<feature type="transmembrane region" description="Helical" evidence="6">
    <location>
        <begin position="16"/>
        <end position="35"/>
    </location>
</feature>
<dbReference type="Pfam" id="PF02687">
    <property type="entry name" value="FtsX"/>
    <property type="match status" value="1"/>
</dbReference>
<keyword evidence="2" id="KW-1003">Cell membrane</keyword>
<dbReference type="Proteomes" id="UP000000238">
    <property type="component" value="Chromosome"/>
</dbReference>
<evidence type="ECO:0000259" key="8">
    <source>
        <dbReference type="Pfam" id="PF12704"/>
    </source>
</evidence>
<gene>
    <name evidence="9" type="ordered locus">HCH_00658</name>
</gene>
<dbReference type="InterPro" id="IPR003838">
    <property type="entry name" value="ABC3_permease_C"/>
</dbReference>
<dbReference type="KEGG" id="hch:HCH_00658"/>
<sequence>MSIYSLTLRSLLNRKTTALLTIFSIAVSVMLLLGVDNIRREAKAGFANTISGADLIVGARSGSVQLLLYSVFRIGNATNNISWRSYQDVAGMKRVKWTIPLSLGDSHRGYRVLGTNTDYFEHFRYGSKRSLVFSEGDRFDDVYDAVLGAEVAEKLGYKLGQSIVISHGAGEVSFANHDDKPFKVVGILKKTGTPVDRTVHVSLEGIEAIHLGWDSGAPSGSISAEQARHADLQPKLITAFLVGLDSKIATFTLQRAINDYRGEPLLAILPGVALQELWSMMGVAEVALLAVSAFVVATGLIGMLTVIWSGLNERRREMAILRSVGAKPRHIFVLLMIEAGLMAVCGVLVGVGMLFLTLFAAQPALENYFGLFIGVDPLTVDNLAVLGGIILAGVLIGAAPAYRAYRYSLADGMTIRT</sequence>
<evidence type="ECO:0000313" key="9">
    <source>
        <dbReference type="EMBL" id="ABC27559.1"/>
    </source>
</evidence>
<keyword evidence="4 6" id="KW-1133">Transmembrane helix</keyword>
<evidence type="ECO:0000256" key="1">
    <source>
        <dbReference type="ARBA" id="ARBA00004651"/>
    </source>
</evidence>
<proteinExistence type="predicted"/>
<comment type="subcellular location">
    <subcellularLocation>
        <location evidence="1">Cell membrane</location>
        <topology evidence="1">Multi-pass membrane protein</topology>
    </subcellularLocation>
</comment>
<dbReference type="AlphaFoldDB" id="Q2SP65"/>
<dbReference type="STRING" id="349521.HCH_00658"/>
<evidence type="ECO:0000256" key="6">
    <source>
        <dbReference type="SAM" id="Phobius"/>
    </source>
</evidence>
<dbReference type="Pfam" id="PF12704">
    <property type="entry name" value="MacB_PCD"/>
    <property type="match status" value="1"/>
</dbReference>
<feature type="domain" description="ABC3 transporter permease C-terminal" evidence="7">
    <location>
        <begin position="290"/>
        <end position="408"/>
    </location>
</feature>
<dbReference type="HOGENOM" id="CLU_035316_1_0_6"/>
<feature type="domain" description="MacB-like periplasmic core" evidence="8">
    <location>
        <begin position="19"/>
        <end position="207"/>
    </location>
</feature>
<dbReference type="InterPro" id="IPR051125">
    <property type="entry name" value="ABC-4/HrtB_transporter"/>
</dbReference>
<dbReference type="PANTHER" id="PTHR43738:SF2">
    <property type="entry name" value="ABC TRANSPORTER PERMEASE"/>
    <property type="match status" value="1"/>
</dbReference>
<keyword evidence="10" id="KW-1185">Reference proteome</keyword>
<dbReference type="eggNOG" id="COG0577">
    <property type="taxonomic scope" value="Bacteria"/>
</dbReference>
<evidence type="ECO:0000313" key="10">
    <source>
        <dbReference type="Proteomes" id="UP000000238"/>
    </source>
</evidence>
<dbReference type="GO" id="GO:0005886">
    <property type="term" value="C:plasma membrane"/>
    <property type="evidence" value="ECO:0007669"/>
    <property type="project" value="UniProtKB-SubCell"/>
</dbReference>
<evidence type="ECO:0000256" key="2">
    <source>
        <dbReference type="ARBA" id="ARBA00022475"/>
    </source>
</evidence>
<reference evidence="9 10" key="1">
    <citation type="journal article" date="2005" name="Nucleic Acids Res.">
        <title>Genomic blueprint of Hahella chejuensis, a marine microbe producing an algicidal agent.</title>
        <authorList>
            <person name="Jeong H."/>
            <person name="Yim J.H."/>
            <person name="Lee C."/>
            <person name="Choi S.-H."/>
            <person name="Park Y.K."/>
            <person name="Yoon S.H."/>
            <person name="Hur C.-G."/>
            <person name="Kang H.-Y."/>
            <person name="Kim D."/>
            <person name="Lee H.H."/>
            <person name="Park K.H."/>
            <person name="Park S.-H."/>
            <person name="Park H.-S."/>
            <person name="Lee H.K."/>
            <person name="Oh T.K."/>
            <person name="Kim J.F."/>
        </authorList>
    </citation>
    <scope>NUCLEOTIDE SEQUENCE [LARGE SCALE GENOMIC DNA]</scope>
    <source>
        <strain evidence="9 10">KCTC 2396</strain>
    </source>
</reference>
<feature type="transmembrane region" description="Helical" evidence="6">
    <location>
        <begin position="382"/>
        <end position="402"/>
    </location>
</feature>